<accession>A0ABN2WJE5</accession>
<dbReference type="PANTHER" id="PTHR11014:SF63">
    <property type="entry name" value="METALLOPEPTIDASE, PUTATIVE (AFU_ORTHOLOGUE AFUA_6G09600)-RELATED"/>
    <property type="match status" value="1"/>
</dbReference>
<dbReference type="InterPro" id="IPR017439">
    <property type="entry name" value="Amidohydrolase"/>
</dbReference>
<reference evidence="2 3" key="1">
    <citation type="journal article" date="2019" name="Int. J. Syst. Evol. Microbiol.">
        <title>The Global Catalogue of Microorganisms (GCM) 10K type strain sequencing project: providing services to taxonomists for standard genome sequencing and annotation.</title>
        <authorList>
            <consortium name="The Broad Institute Genomics Platform"/>
            <consortium name="The Broad Institute Genome Sequencing Center for Infectious Disease"/>
            <person name="Wu L."/>
            <person name="Ma J."/>
        </authorList>
    </citation>
    <scope>NUCLEOTIDE SEQUENCE [LARGE SCALE GENOMIC DNA]</scope>
    <source>
        <strain evidence="2 3">JCM 15900</strain>
    </source>
</reference>
<dbReference type="EMBL" id="BAAAPZ010000004">
    <property type="protein sequence ID" value="GAA2093851.1"/>
    <property type="molecule type" value="Genomic_DNA"/>
</dbReference>
<dbReference type="NCBIfam" id="TIGR01891">
    <property type="entry name" value="amidohydrolases"/>
    <property type="match status" value="1"/>
</dbReference>
<dbReference type="SUPFAM" id="SSF53187">
    <property type="entry name" value="Zn-dependent exopeptidases"/>
    <property type="match status" value="1"/>
</dbReference>
<evidence type="ECO:0000313" key="2">
    <source>
        <dbReference type="EMBL" id="GAA2093851.1"/>
    </source>
</evidence>
<feature type="domain" description="Peptidase M20 dimerisation" evidence="1">
    <location>
        <begin position="210"/>
        <end position="304"/>
    </location>
</feature>
<dbReference type="InterPro" id="IPR011650">
    <property type="entry name" value="Peptidase_M20_dimer"/>
</dbReference>
<organism evidence="2 3">
    <name type="scientific">Brevibacterium salitolerans</name>
    <dbReference type="NCBI Taxonomy" id="1403566"/>
    <lineage>
        <taxon>Bacteria</taxon>
        <taxon>Bacillati</taxon>
        <taxon>Actinomycetota</taxon>
        <taxon>Actinomycetes</taxon>
        <taxon>Micrococcales</taxon>
        <taxon>Brevibacteriaceae</taxon>
        <taxon>Brevibacterium</taxon>
    </lineage>
</organism>
<proteinExistence type="predicted"/>
<dbReference type="InterPro" id="IPR036264">
    <property type="entry name" value="Bact_exopeptidase_dim_dom"/>
</dbReference>
<dbReference type="Gene3D" id="3.30.70.360">
    <property type="match status" value="1"/>
</dbReference>
<comment type="caution">
    <text evidence="2">The sequence shown here is derived from an EMBL/GenBank/DDBJ whole genome shotgun (WGS) entry which is preliminary data.</text>
</comment>
<sequence length="422" mass="43620">MSSTPAESPASAAAPAASAATAAPDFPAEARALADDLIALRRELHRNPELGNDLPETQARVLAALEGLPLEITTGTSLTSVTAVLRGAKPGPTVLLRGDMDGLPVDEQTGLDFASANGNMHACGHDLHTAGLVGAARLLSAHSDELSGNVVFMFQPGEEGPGGAAPMIEEGVLDAAGTRADAAFGVHVLPGEPGTFTTRRGPLMAGSNILRVTFHGAGGHGSQPHNALDPVPPLVEYCQALQVMVTRRFSVFDPVVLAVTNLSAGEAVNVIPASASMGGSVRTLSQETTTAFPQHAKELADSIAAAHGCTAEFSWEVLYPPTLNDPEQAGFTLDTLAQVFGAERVNDAEDPFMGSEDFSFVLQEVPGAFYFLHASPPEIDPDTAAMNHSPLVQFDDAVLADQAASLAALAFAHNTRASAPQG</sequence>
<dbReference type="InterPro" id="IPR002933">
    <property type="entry name" value="Peptidase_M20"/>
</dbReference>
<dbReference type="Pfam" id="PF07687">
    <property type="entry name" value="M20_dimer"/>
    <property type="match status" value="1"/>
</dbReference>
<keyword evidence="3" id="KW-1185">Reference proteome</keyword>
<dbReference type="Gene3D" id="3.40.630.10">
    <property type="entry name" value="Zn peptidases"/>
    <property type="match status" value="1"/>
</dbReference>
<evidence type="ECO:0000313" key="3">
    <source>
        <dbReference type="Proteomes" id="UP001500984"/>
    </source>
</evidence>
<evidence type="ECO:0000259" key="1">
    <source>
        <dbReference type="Pfam" id="PF07687"/>
    </source>
</evidence>
<dbReference type="Proteomes" id="UP001500984">
    <property type="component" value="Unassembled WGS sequence"/>
</dbReference>
<name>A0ABN2WJE5_9MICO</name>
<dbReference type="PANTHER" id="PTHR11014">
    <property type="entry name" value="PEPTIDASE M20 FAMILY MEMBER"/>
    <property type="match status" value="1"/>
</dbReference>
<dbReference type="PIRSF" id="PIRSF005962">
    <property type="entry name" value="Pept_M20D_amidohydro"/>
    <property type="match status" value="1"/>
</dbReference>
<dbReference type="CDD" id="cd03886">
    <property type="entry name" value="M20_Acy1"/>
    <property type="match status" value="1"/>
</dbReference>
<dbReference type="Pfam" id="PF01546">
    <property type="entry name" value="Peptidase_M20"/>
    <property type="match status" value="1"/>
</dbReference>
<dbReference type="RefSeq" id="WP_344336297.1">
    <property type="nucleotide sequence ID" value="NZ_BAAAPZ010000004.1"/>
</dbReference>
<gene>
    <name evidence="2" type="ORF">GCM10009823_12460</name>
</gene>
<dbReference type="SUPFAM" id="SSF55031">
    <property type="entry name" value="Bacterial exopeptidase dimerisation domain"/>
    <property type="match status" value="1"/>
</dbReference>
<protein>
    <submittedName>
        <fullName evidence="2">M20 family metallopeptidase</fullName>
    </submittedName>
</protein>